<evidence type="ECO:0000256" key="5">
    <source>
        <dbReference type="ARBA" id="ARBA00022771"/>
    </source>
</evidence>
<keyword evidence="11" id="KW-1185">Reference proteome</keyword>
<dbReference type="Pfam" id="PF06467">
    <property type="entry name" value="zf-FCS"/>
    <property type="match status" value="3"/>
</dbReference>
<keyword evidence="1" id="KW-1017">Isopeptide bond</keyword>
<protein>
    <recommendedName>
        <fullName evidence="9">TRASH domain-containing protein</fullName>
    </recommendedName>
</protein>
<feature type="compositionally biased region" description="Polar residues" evidence="8">
    <location>
        <begin position="406"/>
        <end position="418"/>
    </location>
</feature>
<feature type="region of interest" description="Disordered" evidence="8">
    <location>
        <begin position="935"/>
        <end position="961"/>
    </location>
</feature>
<dbReference type="Pfam" id="PF12012">
    <property type="entry name" value="DUF3504"/>
    <property type="match status" value="1"/>
</dbReference>
<gene>
    <name evidence="10" type="ORF">ACEWY4_024178</name>
</gene>
<keyword evidence="4" id="KW-0677">Repeat</keyword>
<feature type="domain" description="TRASH" evidence="9">
    <location>
        <begin position="830"/>
        <end position="868"/>
    </location>
</feature>
<dbReference type="Proteomes" id="UP001591681">
    <property type="component" value="Unassembled WGS sequence"/>
</dbReference>
<dbReference type="InterPro" id="IPR021893">
    <property type="entry name" value="ZMYM2-like_C"/>
</dbReference>
<evidence type="ECO:0000256" key="6">
    <source>
        <dbReference type="ARBA" id="ARBA00022833"/>
    </source>
</evidence>
<dbReference type="PANTHER" id="PTHR45736:SF5">
    <property type="entry name" value="ZINC FINGER MYM-TYPE PROTEIN 4"/>
    <property type="match status" value="1"/>
</dbReference>
<evidence type="ECO:0000256" key="1">
    <source>
        <dbReference type="ARBA" id="ARBA00022499"/>
    </source>
</evidence>
<feature type="compositionally biased region" description="Polar residues" evidence="8">
    <location>
        <begin position="447"/>
        <end position="456"/>
    </location>
</feature>
<dbReference type="Pfam" id="PF25561">
    <property type="entry name" value="QRICH1"/>
    <property type="match status" value="1"/>
</dbReference>
<evidence type="ECO:0000313" key="10">
    <source>
        <dbReference type="EMBL" id="KAL2080385.1"/>
    </source>
</evidence>
<comment type="caution">
    <text evidence="10">The sequence shown here is derived from an EMBL/GenBank/DDBJ whole genome shotgun (WGS) entry which is preliminary data.</text>
</comment>
<feature type="domain" description="TRASH" evidence="9">
    <location>
        <begin position="616"/>
        <end position="648"/>
    </location>
</feature>
<dbReference type="GO" id="GO:0008270">
    <property type="term" value="F:zinc ion binding"/>
    <property type="evidence" value="ECO:0007669"/>
    <property type="project" value="UniProtKB-KW"/>
</dbReference>
<proteinExistence type="predicted"/>
<feature type="region of interest" description="Disordered" evidence="8">
    <location>
        <begin position="1"/>
        <end position="320"/>
    </location>
</feature>
<keyword evidence="2" id="KW-0597">Phosphoprotein</keyword>
<feature type="domain" description="TRASH" evidence="9">
    <location>
        <begin position="661"/>
        <end position="701"/>
    </location>
</feature>
<dbReference type="InterPro" id="IPR051284">
    <property type="entry name" value="ZnF_MYMT-QRICH1"/>
</dbReference>
<feature type="domain" description="TRASH" evidence="9">
    <location>
        <begin position="1100"/>
        <end position="1135"/>
    </location>
</feature>
<feature type="domain" description="TRASH" evidence="9">
    <location>
        <begin position="744"/>
        <end position="779"/>
    </location>
</feature>
<feature type="compositionally biased region" description="Polar residues" evidence="8">
    <location>
        <begin position="194"/>
        <end position="209"/>
    </location>
</feature>
<dbReference type="InterPro" id="IPR010507">
    <property type="entry name" value="Znf_MYM"/>
</dbReference>
<feature type="compositionally biased region" description="Basic and acidic residues" evidence="8">
    <location>
        <begin position="23"/>
        <end position="33"/>
    </location>
</feature>
<dbReference type="SMART" id="SM00746">
    <property type="entry name" value="TRASH"/>
    <property type="match status" value="10"/>
</dbReference>
<feature type="compositionally biased region" description="Basic and acidic residues" evidence="8">
    <location>
        <begin position="264"/>
        <end position="275"/>
    </location>
</feature>
<feature type="region of interest" description="Disordered" evidence="8">
    <location>
        <begin position="1659"/>
        <end position="1684"/>
    </location>
</feature>
<evidence type="ECO:0000256" key="2">
    <source>
        <dbReference type="ARBA" id="ARBA00022553"/>
    </source>
</evidence>
<feature type="compositionally biased region" description="Polar residues" evidence="8">
    <location>
        <begin position="98"/>
        <end position="109"/>
    </location>
</feature>
<feature type="compositionally biased region" description="Polar residues" evidence="8">
    <location>
        <begin position="36"/>
        <end position="61"/>
    </location>
</feature>
<evidence type="ECO:0000256" key="8">
    <source>
        <dbReference type="SAM" id="MobiDB-lite"/>
    </source>
</evidence>
<feature type="domain" description="TRASH" evidence="9">
    <location>
        <begin position="878"/>
        <end position="914"/>
    </location>
</feature>
<feature type="compositionally biased region" description="Polar residues" evidence="8">
    <location>
        <begin position="488"/>
        <end position="497"/>
    </location>
</feature>
<evidence type="ECO:0000259" key="9">
    <source>
        <dbReference type="SMART" id="SM00746"/>
    </source>
</evidence>
<feature type="compositionally biased region" description="Basic residues" evidence="8">
    <location>
        <begin position="1430"/>
        <end position="1447"/>
    </location>
</feature>
<evidence type="ECO:0000313" key="11">
    <source>
        <dbReference type="Proteomes" id="UP001591681"/>
    </source>
</evidence>
<keyword evidence="7" id="KW-0832">Ubl conjugation</keyword>
<feature type="compositionally biased region" description="Basic and acidic residues" evidence="8">
    <location>
        <begin position="1659"/>
        <end position="1675"/>
    </location>
</feature>
<feature type="domain" description="TRASH" evidence="9">
    <location>
        <begin position="1056"/>
        <end position="1094"/>
    </location>
</feature>
<dbReference type="InterPro" id="IPR011017">
    <property type="entry name" value="TRASH_dom"/>
</dbReference>
<evidence type="ECO:0000256" key="4">
    <source>
        <dbReference type="ARBA" id="ARBA00022737"/>
    </source>
</evidence>
<dbReference type="Pfam" id="PF24900">
    <property type="entry name" value="TRASH_ZMYM4"/>
    <property type="match status" value="1"/>
</dbReference>
<feature type="compositionally biased region" description="Low complexity" evidence="8">
    <location>
        <begin position="935"/>
        <end position="950"/>
    </location>
</feature>
<dbReference type="SUPFAM" id="SSF57716">
    <property type="entry name" value="Glucocorticoid receptor-like (DNA-binding domain)"/>
    <property type="match status" value="1"/>
</dbReference>
<feature type="domain" description="TRASH" evidence="9">
    <location>
        <begin position="1012"/>
        <end position="1047"/>
    </location>
</feature>
<feature type="region of interest" description="Disordered" evidence="8">
    <location>
        <begin position="1417"/>
        <end position="1453"/>
    </location>
</feature>
<accession>A0ABD1J280</accession>
<keyword evidence="5" id="KW-0863">Zinc-finger</keyword>
<name>A0ABD1J280_9TELE</name>
<keyword evidence="6" id="KW-0862">Zinc</keyword>
<feature type="region of interest" description="Disordered" evidence="8">
    <location>
        <begin position="1338"/>
        <end position="1400"/>
    </location>
</feature>
<reference evidence="10 11" key="1">
    <citation type="submission" date="2024-09" db="EMBL/GenBank/DDBJ databases">
        <title>A chromosome-level genome assembly of Gray's grenadier anchovy, Coilia grayii.</title>
        <authorList>
            <person name="Fu Z."/>
        </authorList>
    </citation>
    <scope>NUCLEOTIDE SEQUENCE [LARGE SCALE GENOMIC DNA]</scope>
    <source>
        <strain evidence="10">G4</strain>
        <tissue evidence="10">Muscle</tissue>
    </source>
</reference>
<sequence length="1777" mass="191481">MDGIVSPTKEEVSEESNGLSAADSRETISRDGANEDGTNTCGANASTDLNSDSPEGNTVDTVSGGETGANEAPERDGGDGGTGGVTDVAIESGLIGDDNTNASSVTNGEETPASAPTDEGTVTGADHIAPVNVAPQAMEEVDGTNGEDTPAPAPTDEGTVTGADHIAQEEVAPQAMEQADDANREETPTPTPTSEDGASSQEVVRDSTQPEPPTQDERTVTGADQVTQEEVESEGMDVDSQSPAVEDEEGEGQREEVLAGGAEGGERQEEGEGQREAVVAGSAEGKEGEGEEEEGQREAVVAGAAEVDVEEKGEGQEKAVVAGAENWEGAVGDMEVDEPLAGDCDTDPTVLEIPVVSEIKEEVSMDSEPSGSSVAEQGVDTDAFAGLDMGVDMEMSAEGLNMDVGSATTAQASDTKTAATVPHRVTTSRTTETDNEDLDMGVESVVEENTGTSSDSGPGDKAKKLDSGAFNPDEDLSVGLKQEIPDASSDNAGSSKDTAPHKPEANASDSRCQYAVPAEDLRLCIKDEPLDEAYDQALNPFTTENIKDEPNTAEDFDQKLSEEFKISAVYSVGQTQAVTAAKPAAPAAVAAPVKPAVPVVALPHQLPAASAVCVLCSGCSKVLLKGQTAYQRKGSPQLYCSTTCLTGSTGTVIKTSTRRNCHFCLRLIVNPKDVIIAPVDKAGVVKDFCSQKCLTSFNFKRDGAINMTTASKGAPNVITLAAPPPSATTQSSAVAAASEPKARCSACQKIVVTKHEVNFMGTVHKLCSDECFTRYRSSNKLAINCCSNCGGYCYQSGTGHTLQIDNISKKFCSQACITTYRKKTLTTVPCTMCKVNRPSSDMLEGVDNKGKTELFCSATCVTAHRVHTVSSSGTALTCDKCQKTAVPQYHLAMSDGSIRNFCTFNCVVSFQDNFNKTSAQAKMNVVQAKTSVAPATPVATPEPSSSPAVSQNAAPSPTQVPPAKSIKVACRQCNRAVTSRPEAVEVKGKMFVTCGKQCAEEFRKANIHPGRCEYCKMDKGVKDVKRVENVERYFCSEGCALLHRHDLARRFGRKHCRQCKYCGNISRHLVKSLFSGKHEEFCSQECVSGQTLLFCQVAKCSLCQRTRTMSESLCWLGQMKHFCNLTCVLGFCYQHGNKEPLSKIISTQATPTLAVQSPPVSKEATPIIANVISLSSTPNGQPSVLSNPALQGAEPNMPVKNTGHASTQTDSLKIPPPQPPRILKNKSLLCKPLTQTKGTLCKPTHQTAGTQTEAKYPDVLVLPIPVPVFVPVPMNLYSQYTPQPLGLPLPVPVPMFLPTTLDSAEKIVETIQQIKEKIPTDPLEADLILMAEMVAEDNNKDQSDTPAPSTSIDDVPDSSPPTLADFDLDALGWDEDLLSDRAPNTPVSSVDPVVPKPPEEHVDLEADFPIEVLEKAAAAAEQPAEPKPPPSKRPRRSQAIMKRRSPRTRPPVEAPVVPAQTRKLQAVYGVKAWKRWVQWRNSQPNIPTPRFGSRPIVLKEDLLQCTTAELSYGLCKFISEYKRPNGESYSPDSVYYLCLGIQQHLFENGRMENIFADFFYNKFTQEITKLLQDWQPVVTPGGYIHSRVEEEYLWECKQLGAYSPGVLLYTLFFFCTKLFGLRSVAQHQRLSFAHVMRCTRSTPSGKAVCLRFYPPIARKDTPNDDEEASAKRKKEDEEEDPVLEMQENLDNPLRCPVRIYEFYLSKCSPSVKQRTNAFYLLPERCCVPNSPMWFSSTPLDGDALQAMLTRILTVRELHLPQEPSTAQHTSSDEQDSD</sequence>
<evidence type="ECO:0000256" key="7">
    <source>
        <dbReference type="ARBA" id="ARBA00022843"/>
    </source>
</evidence>
<dbReference type="PANTHER" id="PTHR45736">
    <property type="entry name" value="ZINC FINGER MYM-TYPE PROTEIN"/>
    <property type="match status" value="1"/>
</dbReference>
<feature type="domain" description="TRASH" evidence="9">
    <location>
        <begin position="970"/>
        <end position="1006"/>
    </location>
</feature>
<keyword evidence="3" id="KW-0479">Metal-binding</keyword>
<evidence type="ECO:0000256" key="3">
    <source>
        <dbReference type="ARBA" id="ARBA00022723"/>
    </source>
</evidence>
<feature type="domain" description="TRASH" evidence="9">
    <location>
        <begin position="786"/>
        <end position="824"/>
    </location>
</feature>
<feature type="compositionally biased region" description="Acidic residues" evidence="8">
    <location>
        <begin position="227"/>
        <end position="237"/>
    </location>
</feature>
<feature type="compositionally biased region" description="Acidic residues" evidence="8">
    <location>
        <begin position="1366"/>
        <end position="1377"/>
    </location>
</feature>
<dbReference type="EMBL" id="JBHFQA010000021">
    <property type="protein sequence ID" value="KAL2080385.1"/>
    <property type="molecule type" value="Genomic_DNA"/>
</dbReference>
<dbReference type="InterPro" id="IPR057926">
    <property type="entry name" value="QRICH1_dom"/>
</dbReference>
<organism evidence="10 11">
    <name type="scientific">Coilia grayii</name>
    <name type="common">Gray's grenadier anchovy</name>
    <dbReference type="NCBI Taxonomy" id="363190"/>
    <lineage>
        <taxon>Eukaryota</taxon>
        <taxon>Metazoa</taxon>
        <taxon>Chordata</taxon>
        <taxon>Craniata</taxon>
        <taxon>Vertebrata</taxon>
        <taxon>Euteleostomi</taxon>
        <taxon>Actinopterygii</taxon>
        <taxon>Neopterygii</taxon>
        <taxon>Teleostei</taxon>
        <taxon>Clupei</taxon>
        <taxon>Clupeiformes</taxon>
        <taxon>Clupeoidei</taxon>
        <taxon>Engraulidae</taxon>
        <taxon>Coilinae</taxon>
        <taxon>Coilia</taxon>
    </lineage>
</organism>
<feature type="region of interest" description="Disordered" evidence="8">
    <location>
        <begin position="400"/>
        <end position="512"/>
    </location>
</feature>